<dbReference type="Proteomes" id="UP001497680">
    <property type="component" value="Unassembled WGS sequence"/>
</dbReference>
<sequence length="281" mass="30828">MRPHIVTSAVFSFTRLSTTSAASIASTTRAATALKTLAATCPTQRLFTTSSSQCDLVKPQAKHKPAFTSSSPYSTKMATPIKADSVLDLLKVRRTFYALNKDLAISTDRIQEIVKESVLHVPSSFNSQSNRVLVVFGAEHDKLWGFASDILKTIVPADAWQHTADRMNMFKAAAGTVLFFEDQDVVNKMQASYPLYSDKFPIWALQSDAMLQYVIWTALTAEGVGANLQHYNPLIDAKVASEWGIPDSWKLNAQLVFGGKTGDAGAKEFQPIEERYKVAGA</sequence>
<protein>
    <submittedName>
        <fullName evidence="1">Nitroreductase</fullName>
    </submittedName>
</protein>
<comment type="caution">
    <text evidence="1">The sequence shown here is derived from an EMBL/GenBank/DDBJ whole genome shotgun (WGS) entry which is preliminary data.</text>
</comment>
<accession>A0ACC0D9Z2</accession>
<gene>
    <name evidence="1" type="ORF">F4821DRAFT_231321</name>
</gene>
<reference evidence="1 2" key="1">
    <citation type="journal article" date="2022" name="New Phytol.">
        <title>Ecological generalism drives hyperdiversity of secondary metabolite gene clusters in xylarialean endophytes.</title>
        <authorList>
            <person name="Franco M.E.E."/>
            <person name="Wisecaver J.H."/>
            <person name="Arnold A.E."/>
            <person name="Ju Y.M."/>
            <person name="Slot J.C."/>
            <person name="Ahrendt S."/>
            <person name="Moore L.P."/>
            <person name="Eastman K.E."/>
            <person name="Scott K."/>
            <person name="Konkel Z."/>
            <person name="Mondo S.J."/>
            <person name="Kuo A."/>
            <person name="Hayes R.D."/>
            <person name="Haridas S."/>
            <person name="Andreopoulos B."/>
            <person name="Riley R."/>
            <person name="LaButti K."/>
            <person name="Pangilinan J."/>
            <person name="Lipzen A."/>
            <person name="Amirebrahimi M."/>
            <person name="Yan J."/>
            <person name="Adam C."/>
            <person name="Keymanesh K."/>
            <person name="Ng V."/>
            <person name="Louie K."/>
            <person name="Northen T."/>
            <person name="Drula E."/>
            <person name="Henrissat B."/>
            <person name="Hsieh H.M."/>
            <person name="Youens-Clark K."/>
            <person name="Lutzoni F."/>
            <person name="Miadlikowska J."/>
            <person name="Eastwood D.C."/>
            <person name="Hamelin R.C."/>
            <person name="Grigoriev I.V."/>
            <person name="U'Ren J.M."/>
        </authorList>
    </citation>
    <scope>NUCLEOTIDE SEQUENCE [LARGE SCALE GENOMIC DNA]</scope>
    <source>
        <strain evidence="1 2">ER1909</strain>
    </source>
</reference>
<name>A0ACC0D9Z2_9PEZI</name>
<keyword evidence="2" id="KW-1185">Reference proteome</keyword>
<evidence type="ECO:0000313" key="2">
    <source>
        <dbReference type="Proteomes" id="UP001497680"/>
    </source>
</evidence>
<evidence type="ECO:0000313" key="1">
    <source>
        <dbReference type="EMBL" id="KAI6089563.1"/>
    </source>
</evidence>
<organism evidence="1 2">
    <name type="scientific">Hypoxylon rubiginosum</name>
    <dbReference type="NCBI Taxonomy" id="110542"/>
    <lineage>
        <taxon>Eukaryota</taxon>
        <taxon>Fungi</taxon>
        <taxon>Dikarya</taxon>
        <taxon>Ascomycota</taxon>
        <taxon>Pezizomycotina</taxon>
        <taxon>Sordariomycetes</taxon>
        <taxon>Xylariomycetidae</taxon>
        <taxon>Xylariales</taxon>
        <taxon>Hypoxylaceae</taxon>
        <taxon>Hypoxylon</taxon>
    </lineage>
</organism>
<proteinExistence type="predicted"/>
<dbReference type="EMBL" id="MU394295">
    <property type="protein sequence ID" value="KAI6089563.1"/>
    <property type="molecule type" value="Genomic_DNA"/>
</dbReference>